<reference evidence="2 3" key="1">
    <citation type="submission" date="2020-04" db="EMBL/GenBank/DDBJ databases">
        <title>Flammeovirga sp. SR4, a novel species isolated from seawater.</title>
        <authorList>
            <person name="Wang X."/>
        </authorList>
    </citation>
    <scope>NUCLEOTIDE SEQUENCE [LARGE SCALE GENOMIC DNA]</scope>
    <source>
        <strain evidence="2 3">ATCC 23126</strain>
    </source>
</reference>
<organism evidence="2 3">
    <name type="scientific">Flammeovirga aprica JL-4</name>
    <dbReference type="NCBI Taxonomy" id="694437"/>
    <lineage>
        <taxon>Bacteria</taxon>
        <taxon>Pseudomonadati</taxon>
        <taxon>Bacteroidota</taxon>
        <taxon>Cytophagia</taxon>
        <taxon>Cytophagales</taxon>
        <taxon>Flammeovirgaceae</taxon>
        <taxon>Flammeovirga</taxon>
    </lineage>
</organism>
<comment type="caution">
    <text evidence="2">The sequence shown here is derived from an EMBL/GenBank/DDBJ whole genome shotgun (WGS) entry which is preliminary data.</text>
</comment>
<dbReference type="EMBL" id="JABANE010000148">
    <property type="protein sequence ID" value="NME72277.1"/>
    <property type="molecule type" value="Genomic_DNA"/>
</dbReference>
<gene>
    <name evidence="2" type="ORF">HHU12_30230</name>
</gene>
<keyword evidence="3" id="KW-1185">Reference proteome</keyword>
<protein>
    <submittedName>
        <fullName evidence="2">Uncharacterized protein</fullName>
    </submittedName>
</protein>
<evidence type="ECO:0000313" key="3">
    <source>
        <dbReference type="Proteomes" id="UP000576082"/>
    </source>
</evidence>
<evidence type="ECO:0000256" key="1">
    <source>
        <dbReference type="SAM" id="Phobius"/>
    </source>
</evidence>
<evidence type="ECO:0000313" key="2">
    <source>
        <dbReference type="EMBL" id="NME72277.1"/>
    </source>
</evidence>
<keyword evidence="1" id="KW-1133">Transmembrane helix</keyword>
<feature type="transmembrane region" description="Helical" evidence="1">
    <location>
        <begin position="81"/>
        <end position="100"/>
    </location>
</feature>
<dbReference type="Proteomes" id="UP000576082">
    <property type="component" value="Unassembled WGS sequence"/>
</dbReference>
<name>A0A7X9S172_9BACT</name>
<accession>A0A7X9S172</accession>
<keyword evidence="1" id="KW-0812">Transmembrane</keyword>
<sequence length="132" mass="15227">MENFEDRLFDLFSQKSFEELTSEEQELVLKNMTEEEYQENYAMIHEFKEVDASITIATTSLATEKGKTINYFYQSIPVYKAVAGIVLAVLLSFILQFYVFQNEKKITVKDDVSPQSTPLTEENYPSSLVVNL</sequence>
<dbReference type="RefSeq" id="WP_169660471.1">
    <property type="nucleotide sequence ID" value="NZ_JABANE010000148.1"/>
</dbReference>
<proteinExistence type="predicted"/>
<dbReference type="AlphaFoldDB" id="A0A7X9S172"/>
<keyword evidence="1" id="KW-0472">Membrane</keyword>